<dbReference type="AlphaFoldDB" id="A0A7G1PFN0"/>
<gene>
    <name evidence="1" type="ORF">GCM10017557_73950</name>
</gene>
<protein>
    <submittedName>
        <fullName evidence="1">Uncharacterized protein</fullName>
    </submittedName>
</protein>
<keyword evidence="2" id="KW-1185">Reference proteome</keyword>
<sequence length="60" mass="6927">MRAMRTVRYDFDFARAQGRRLGRDLCARLAGLCLVSGLMAPDPSLFAPFRDWPHSDWEAR</sequence>
<reference evidence="1 2" key="1">
    <citation type="journal article" date="2014" name="Int. J. Syst. Evol. Microbiol.">
        <title>Complete genome sequence of Corynebacterium casei LMG S-19264T (=DSM 44701T), isolated from a smear-ripened cheese.</title>
        <authorList>
            <consortium name="US DOE Joint Genome Institute (JGI-PGF)"/>
            <person name="Walter F."/>
            <person name="Albersmeier A."/>
            <person name="Kalinowski J."/>
            <person name="Ruckert C."/>
        </authorList>
    </citation>
    <scope>NUCLEOTIDE SEQUENCE [LARGE SCALE GENOMIC DNA]</scope>
    <source>
        <strain evidence="1 2">JCM 4677</strain>
    </source>
</reference>
<dbReference type="KEGG" id="sgm:GCM10017557_73950"/>
<evidence type="ECO:0000313" key="1">
    <source>
        <dbReference type="EMBL" id="BCL32536.1"/>
    </source>
</evidence>
<accession>A0A7G1PFN0</accession>
<organism evidence="1 2">
    <name type="scientific">Streptomyces aurantiacus</name>
    <dbReference type="NCBI Taxonomy" id="47760"/>
    <lineage>
        <taxon>Bacteria</taxon>
        <taxon>Bacillati</taxon>
        <taxon>Actinomycetota</taxon>
        <taxon>Actinomycetes</taxon>
        <taxon>Kitasatosporales</taxon>
        <taxon>Streptomycetaceae</taxon>
        <taxon>Streptomyces</taxon>
        <taxon>Streptomyces aurantiacus group</taxon>
    </lineage>
</organism>
<evidence type="ECO:0000313" key="2">
    <source>
        <dbReference type="Proteomes" id="UP000516444"/>
    </source>
</evidence>
<dbReference type="Proteomes" id="UP000516444">
    <property type="component" value="Chromosome"/>
</dbReference>
<proteinExistence type="predicted"/>
<name>A0A7G1PFN0_9ACTN</name>
<dbReference type="EMBL" id="AP023440">
    <property type="protein sequence ID" value="BCL32536.1"/>
    <property type="molecule type" value="Genomic_DNA"/>
</dbReference>